<sequence length="268" mass="29922">MSDAENRDTRSGSMQHLNDTRERPRFRLQLGIDWGTKTLAEAYRVVSPGNEESRETIYDIYFGQDSSSTKQAVAWGTDGQFYWGGEIDRAVQHERIQQQDVIELFKLALYDDHTTSSTVAMVQEQLRDAGHDLDELITKHIRCLIEAAKEKVSQAKRWSFMSKEEIENMQVGLFIGVPQMWWSPTNKKIADAARAAGCHSVELVHEARCAATFYADAIARAKSSQSRNGDIFIVADVGGGTGDFAIFRIGNEAGAQAELRQIGRATST</sequence>
<accession>A0AAJ0D9I4</accession>
<feature type="region of interest" description="Disordered" evidence="1">
    <location>
        <begin position="1"/>
        <end position="20"/>
    </location>
</feature>
<evidence type="ECO:0000313" key="3">
    <source>
        <dbReference type="Proteomes" id="UP001271007"/>
    </source>
</evidence>
<gene>
    <name evidence="2" type="ORF">LTR09_009132</name>
</gene>
<comment type="caution">
    <text evidence="2">The sequence shown here is derived from an EMBL/GenBank/DDBJ whole genome shotgun (WGS) entry which is preliminary data.</text>
</comment>
<dbReference type="Gene3D" id="3.30.420.40">
    <property type="match status" value="2"/>
</dbReference>
<dbReference type="EMBL" id="JAWDJX010000038">
    <property type="protein sequence ID" value="KAK3049710.1"/>
    <property type="molecule type" value="Genomic_DNA"/>
</dbReference>
<protein>
    <submittedName>
        <fullName evidence="2">Uncharacterized protein</fullName>
    </submittedName>
</protein>
<dbReference type="PANTHER" id="PTHR42749:SF1">
    <property type="entry name" value="CELL SHAPE-DETERMINING PROTEIN MREB"/>
    <property type="match status" value="1"/>
</dbReference>
<evidence type="ECO:0000313" key="2">
    <source>
        <dbReference type="EMBL" id="KAK3049710.1"/>
    </source>
</evidence>
<proteinExistence type="predicted"/>
<dbReference type="SUPFAM" id="SSF53067">
    <property type="entry name" value="Actin-like ATPase domain"/>
    <property type="match status" value="1"/>
</dbReference>
<dbReference type="Proteomes" id="UP001271007">
    <property type="component" value="Unassembled WGS sequence"/>
</dbReference>
<keyword evidence="3" id="KW-1185">Reference proteome</keyword>
<feature type="compositionally biased region" description="Basic and acidic residues" evidence="1">
    <location>
        <begin position="1"/>
        <end position="10"/>
    </location>
</feature>
<dbReference type="InterPro" id="IPR043129">
    <property type="entry name" value="ATPase_NBD"/>
</dbReference>
<name>A0AAJ0D9I4_9PEZI</name>
<dbReference type="AlphaFoldDB" id="A0AAJ0D9I4"/>
<evidence type="ECO:0000256" key="1">
    <source>
        <dbReference type="SAM" id="MobiDB-lite"/>
    </source>
</evidence>
<reference evidence="2" key="1">
    <citation type="submission" date="2023-04" db="EMBL/GenBank/DDBJ databases">
        <title>Black Yeasts Isolated from many extreme environments.</title>
        <authorList>
            <person name="Coleine C."/>
            <person name="Stajich J.E."/>
            <person name="Selbmann L."/>
        </authorList>
    </citation>
    <scope>NUCLEOTIDE SEQUENCE</scope>
    <source>
        <strain evidence="2">CCFEE 5312</strain>
    </source>
</reference>
<organism evidence="2 3">
    <name type="scientific">Extremus antarcticus</name>
    <dbReference type="NCBI Taxonomy" id="702011"/>
    <lineage>
        <taxon>Eukaryota</taxon>
        <taxon>Fungi</taxon>
        <taxon>Dikarya</taxon>
        <taxon>Ascomycota</taxon>
        <taxon>Pezizomycotina</taxon>
        <taxon>Dothideomycetes</taxon>
        <taxon>Dothideomycetidae</taxon>
        <taxon>Mycosphaerellales</taxon>
        <taxon>Extremaceae</taxon>
        <taxon>Extremus</taxon>
    </lineage>
</organism>
<dbReference type="PANTHER" id="PTHR42749">
    <property type="entry name" value="CELL SHAPE-DETERMINING PROTEIN MREB"/>
    <property type="match status" value="1"/>
</dbReference>